<comment type="caution">
    <text evidence="5">The sequence shown here is derived from an EMBL/GenBank/DDBJ whole genome shotgun (WGS) entry which is preliminary data.</text>
</comment>
<reference evidence="5 6" key="1">
    <citation type="submission" date="2020-08" db="EMBL/GenBank/DDBJ databases">
        <authorList>
            <person name="Koutsovoulos G."/>
            <person name="Danchin GJ E."/>
        </authorList>
    </citation>
    <scope>NUCLEOTIDE SEQUENCE [LARGE SCALE GENOMIC DNA]</scope>
</reference>
<organism evidence="5 6">
    <name type="scientific">Meloidogyne enterolobii</name>
    <name type="common">Root-knot nematode worm</name>
    <name type="synonym">Meloidogyne mayaguensis</name>
    <dbReference type="NCBI Taxonomy" id="390850"/>
    <lineage>
        <taxon>Eukaryota</taxon>
        <taxon>Metazoa</taxon>
        <taxon>Ecdysozoa</taxon>
        <taxon>Nematoda</taxon>
        <taxon>Chromadorea</taxon>
        <taxon>Rhabditida</taxon>
        <taxon>Tylenchina</taxon>
        <taxon>Tylenchomorpha</taxon>
        <taxon>Tylenchoidea</taxon>
        <taxon>Meloidogynidae</taxon>
        <taxon>Meloidogyninae</taxon>
        <taxon>Meloidogyne</taxon>
    </lineage>
</organism>
<evidence type="ECO:0000256" key="1">
    <source>
        <dbReference type="PROSITE-ProRule" id="PRU00122"/>
    </source>
</evidence>
<dbReference type="Pfam" id="PF26430">
    <property type="entry name" value="ConA_BAM2"/>
    <property type="match status" value="1"/>
</dbReference>
<feature type="compositionally biased region" description="Pro residues" evidence="2">
    <location>
        <begin position="1213"/>
        <end position="1222"/>
    </location>
</feature>
<dbReference type="PROSITE" id="PS50025">
    <property type="entry name" value="LAM_G_DOMAIN"/>
    <property type="match status" value="1"/>
</dbReference>
<name>A0A6V7UAS9_MELEN</name>
<protein>
    <recommendedName>
        <fullName evidence="4">Laminin G domain-containing protein</fullName>
    </recommendedName>
</protein>
<dbReference type="InterPro" id="IPR013320">
    <property type="entry name" value="ConA-like_dom_sf"/>
</dbReference>
<gene>
    <name evidence="5" type="ORF">MENT_LOCUS9918</name>
</gene>
<accession>A0A6V7UAS9</accession>
<dbReference type="Proteomes" id="UP000580250">
    <property type="component" value="Unassembled WGS sequence"/>
</dbReference>
<feature type="compositionally biased region" description="Polar residues" evidence="2">
    <location>
        <begin position="1136"/>
        <end position="1151"/>
    </location>
</feature>
<dbReference type="EMBL" id="CAJEWN010000045">
    <property type="protein sequence ID" value="CAD2150118.1"/>
    <property type="molecule type" value="Genomic_DNA"/>
</dbReference>
<proteinExistence type="predicted"/>
<keyword evidence="3" id="KW-0472">Membrane</keyword>
<feature type="region of interest" description="Disordered" evidence="2">
    <location>
        <begin position="1136"/>
        <end position="1300"/>
    </location>
</feature>
<dbReference type="CDD" id="cd00110">
    <property type="entry name" value="LamG"/>
    <property type="match status" value="1"/>
</dbReference>
<feature type="compositionally biased region" description="Low complexity" evidence="2">
    <location>
        <begin position="1234"/>
        <end position="1257"/>
    </location>
</feature>
<feature type="compositionally biased region" description="Low complexity" evidence="2">
    <location>
        <begin position="1271"/>
        <end position="1280"/>
    </location>
</feature>
<dbReference type="OrthoDB" id="5842451at2759"/>
<evidence type="ECO:0000313" key="5">
    <source>
        <dbReference type="EMBL" id="CAD2150118.1"/>
    </source>
</evidence>
<evidence type="ECO:0000313" key="6">
    <source>
        <dbReference type="Proteomes" id="UP000580250"/>
    </source>
</evidence>
<evidence type="ECO:0000259" key="4">
    <source>
        <dbReference type="PROSITE" id="PS50025"/>
    </source>
</evidence>
<sequence>MRQPLLSDSFCCCSSSSSSKSDSFTKTTKIFSYNKKQFSNLNSPKITSNNYFAIKNFNFLILFKFYNLLTFLSIFCCVSSFSLSPSSNNLLTTTQPRPSCREHLLNGNSENKIFPLLSPSNQIYWLECRFPPPGPQSGRLSYQTIINNALTGRWINLDEIKKENIKQPIYVQQQITNYNFLSKLIINSDECLQLINIKWLEGEEENNLLNETESIVLETFSKEKLKFNRNNATNINEVNTFSIRSGPVIKINSPFPSKTAINLGPLICRQMLIPRPECQFELRSDKDRIRLKLFNLRKKSTASTLSISFRTSKPNGRLLELLDGGNGPLGALDLVDGYLLFSNHIIHPSKLLADGLWHTIHLHLHSLSVRIDNLGTSLSLRETSDFGEPKWIDILVHGEVAALRILDNNGDDGGEEQWICNDLTNNDLLEVRQSLPQQHIFSQPAACAPSNLEQNFCNCKGPNSALIQNGGFSLSNSQIAKCSLLPDDENSSVHLSRYSDRLAFLLIPMQNNNFGLKTTISVLFKSEKESGLILFGVFSPPISPTNGQQKVLLNGGGSLGRIQVHFIDNKVFASQCLLLADGSEKCYSCFVKLNKAFGSHDQWTRISLFHQLGNNFMSVNDLVCLLSPNAAVVDSSELYRITAKNFLFVGGTFFAKNILLNKIVSERFKKDFQDNTKEKAPSLEGCIAEILINGNKLNIPQLINEQKERAAINKENLNNIFSVKLGICGNCPNECEGAPCSRHSDLPICQCSKIFSPSDKEVGGSCLINKTTEQFKNKYLIESKIPSSTSSNNSIKIPIQTPSLIANNGRPRIAKLNKIWILFKLPENKLNKELFLKIGSLYLNIDNYGHKVLLESKEYGVFEEFLIEKTLDSRLHLFSIERKLNNFGANNDGNLLIRFDNQIKYLQLEELPIFVLSPNSIETFEIEVFQNKEENGDLIDDINGCIEDLIFIYSTQTSNEDLYSSLNDNYEINYGNKIKSNNFCGIRDPNIWLGNTSSWGKLSKQPFDNLNNGGVEIINNSIDGFSFVYNESSSLSRISLIITILLIILMLIALSIYLFHLFKQNLSQNSQQQQFNNQNGKLTSNLILEKQPLNLNEKSEKDLNDNLINKNEEAPPRPPKNTSINSTIQNHQNLNEKQTNGIKNEETSSPLISIRPLESSPRKKQIFSNGREGGANTPPSPLRMTPLRPQQQLKNGNSHQNFATATTDSFSSSPPPLPPPSTFYPDRSLSKLAPTSNNSILSSSPISELTSSSISPSGDSLRDSELMRPPNIKIISSINSTKRHSPIDSISAPIACKEEL</sequence>
<keyword evidence="3" id="KW-1133">Transmembrane helix</keyword>
<comment type="caution">
    <text evidence="1">Lacks conserved residue(s) required for the propagation of feature annotation.</text>
</comment>
<evidence type="ECO:0000256" key="3">
    <source>
        <dbReference type="SAM" id="Phobius"/>
    </source>
</evidence>
<dbReference type="Gene3D" id="2.60.120.200">
    <property type="match status" value="2"/>
</dbReference>
<feature type="compositionally biased region" description="Polar residues" evidence="2">
    <location>
        <begin position="1188"/>
        <end position="1208"/>
    </location>
</feature>
<feature type="transmembrane region" description="Helical" evidence="3">
    <location>
        <begin position="1038"/>
        <end position="1059"/>
    </location>
</feature>
<dbReference type="InterPro" id="IPR058815">
    <property type="entry name" value="ConA_BAM2-like"/>
</dbReference>
<dbReference type="SUPFAM" id="SSF49899">
    <property type="entry name" value="Concanavalin A-like lectins/glucanases"/>
    <property type="match status" value="1"/>
</dbReference>
<feature type="domain" description="Laminin G" evidence="4">
    <location>
        <begin position="494"/>
        <end position="728"/>
    </location>
</feature>
<evidence type="ECO:0000256" key="2">
    <source>
        <dbReference type="SAM" id="MobiDB-lite"/>
    </source>
</evidence>
<keyword evidence="3" id="KW-0812">Transmembrane</keyword>
<dbReference type="InterPro" id="IPR001791">
    <property type="entry name" value="Laminin_G"/>
</dbReference>